<dbReference type="RefSeq" id="WP_190387500.1">
    <property type="nucleotide sequence ID" value="NZ_JACJTM010000012.1"/>
</dbReference>
<proteinExistence type="predicted"/>
<keyword evidence="5" id="KW-1185">Reference proteome</keyword>
<reference evidence="4 5" key="1">
    <citation type="journal article" date="2020" name="ISME J.">
        <title>Comparative genomics reveals insights into cyanobacterial evolution and habitat adaptation.</title>
        <authorList>
            <person name="Chen M.Y."/>
            <person name="Teng W.K."/>
            <person name="Zhao L."/>
            <person name="Hu C.X."/>
            <person name="Zhou Y.K."/>
            <person name="Han B.P."/>
            <person name="Song L.R."/>
            <person name="Shu W.S."/>
        </authorList>
    </citation>
    <scope>NUCLEOTIDE SEQUENCE [LARGE SCALE GENOMIC DNA]</scope>
    <source>
        <strain evidence="4 5">FACHB-1249</strain>
    </source>
</reference>
<feature type="transmembrane region" description="Helical" evidence="2">
    <location>
        <begin position="370"/>
        <end position="391"/>
    </location>
</feature>
<feature type="transmembrane region" description="Helical" evidence="2">
    <location>
        <begin position="119"/>
        <end position="139"/>
    </location>
</feature>
<keyword evidence="2" id="KW-0472">Membrane</keyword>
<evidence type="ECO:0000313" key="4">
    <source>
        <dbReference type="EMBL" id="MBD2685101.1"/>
    </source>
</evidence>
<evidence type="ECO:0000256" key="1">
    <source>
        <dbReference type="SAM" id="MobiDB-lite"/>
    </source>
</evidence>
<sequence length="498" mass="56222">MIFNNFQQKLHEEAGHWRDEGIISSSQYDQIVKRHKLKTSEEFTRDAFGVIAIVVGSLLLGLGLMTLVGANWQGWSREVKFILLMSLFLSTAITGFLTWKEPKLATNQDKKIQEGKRVIGEGLLILSAFILGVNLMLMGQIFNISSSTSELFLAWGFGVLVMAYSLSLNSLGIMAIVLIQIGYWIGIGSLVSDPGEVNWARLAIRHMPLLSWLLFVPLAYICRSRWIFGLGVMAFIISLQYNIRPLPLLTFSDVVSWIASFALALPSALLWSYDDLLFPTVNYRLFQPLARNLGLICFGVIFYLLSFRWQWESVNYSGYLSLLNPYSESNNLSNVLPSLQIIDVGIISGLAVLQWLFLIRQNNSPIRREVFFKIGIITTFLGFILVTPFWHQAISQITELGVFIFNILLAILAWGLIQEGLKLRKRTSFWYGILLLTLQIISRVLEYNTEVLFRALVFGICGYSLITAGLWFERRFSSSKTSNSGGSENSGDDSRGKK</sequence>
<comment type="caution">
    <text evidence="4">The sequence shown here is derived from an EMBL/GenBank/DDBJ whole genome shotgun (WGS) entry which is preliminary data.</text>
</comment>
<feature type="region of interest" description="Disordered" evidence="1">
    <location>
        <begin position="477"/>
        <end position="498"/>
    </location>
</feature>
<evidence type="ECO:0000313" key="5">
    <source>
        <dbReference type="Proteomes" id="UP000660270"/>
    </source>
</evidence>
<feature type="transmembrane region" description="Helical" evidence="2">
    <location>
        <begin position="203"/>
        <end position="221"/>
    </location>
</feature>
<protein>
    <submittedName>
        <fullName evidence="4">DUF2157 domain-containing protein</fullName>
    </submittedName>
</protein>
<feature type="transmembrane region" description="Helical" evidence="2">
    <location>
        <begin position="293"/>
        <end position="311"/>
    </location>
</feature>
<gene>
    <name evidence="4" type="ORF">H6G43_07595</name>
</gene>
<feature type="transmembrane region" description="Helical" evidence="2">
    <location>
        <begin position="151"/>
        <end position="183"/>
    </location>
</feature>
<organism evidence="4 5">
    <name type="scientific">Aphanizomenon flos-aquae FACHB-1249</name>
    <dbReference type="NCBI Taxonomy" id="2692889"/>
    <lineage>
        <taxon>Bacteria</taxon>
        <taxon>Bacillati</taxon>
        <taxon>Cyanobacteriota</taxon>
        <taxon>Cyanophyceae</taxon>
        <taxon>Nostocales</taxon>
        <taxon>Aphanizomenonaceae</taxon>
        <taxon>Aphanizomenon</taxon>
    </lineage>
</organism>
<evidence type="ECO:0000256" key="2">
    <source>
        <dbReference type="SAM" id="Phobius"/>
    </source>
</evidence>
<name>A0ABR8IQD0_APHFL</name>
<dbReference type="Pfam" id="PF09925">
    <property type="entry name" value="DUF2157"/>
    <property type="match status" value="1"/>
</dbReference>
<dbReference type="EMBL" id="JACJTM010000012">
    <property type="protein sequence ID" value="MBD2685101.1"/>
    <property type="molecule type" value="Genomic_DNA"/>
</dbReference>
<feature type="transmembrane region" description="Helical" evidence="2">
    <location>
        <begin position="429"/>
        <end position="445"/>
    </location>
</feature>
<accession>A0ABR8IQD0</accession>
<evidence type="ECO:0000259" key="3">
    <source>
        <dbReference type="Pfam" id="PF09925"/>
    </source>
</evidence>
<feature type="transmembrane region" description="Helical" evidence="2">
    <location>
        <begin position="47"/>
        <end position="69"/>
    </location>
</feature>
<feature type="transmembrane region" description="Helical" evidence="2">
    <location>
        <begin position="339"/>
        <end position="358"/>
    </location>
</feature>
<dbReference type="Proteomes" id="UP000660270">
    <property type="component" value="Unassembled WGS sequence"/>
</dbReference>
<feature type="transmembrane region" description="Helical" evidence="2">
    <location>
        <begin position="81"/>
        <end position="99"/>
    </location>
</feature>
<feature type="transmembrane region" description="Helical" evidence="2">
    <location>
        <begin position="226"/>
        <end position="243"/>
    </location>
</feature>
<feature type="domain" description="DUF2157" evidence="3">
    <location>
        <begin position="16"/>
        <end position="171"/>
    </location>
</feature>
<feature type="compositionally biased region" description="Low complexity" evidence="1">
    <location>
        <begin position="478"/>
        <end position="489"/>
    </location>
</feature>
<feature type="transmembrane region" description="Helical" evidence="2">
    <location>
        <begin position="255"/>
        <end position="273"/>
    </location>
</feature>
<feature type="transmembrane region" description="Helical" evidence="2">
    <location>
        <begin position="451"/>
        <end position="472"/>
    </location>
</feature>
<dbReference type="GeneID" id="78219479"/>
<keyword evidence="2" id="KW-1133">Transmembrane helix</keyword>
<dbReference type="InterPro" id="IPR018677">
    <property type="entry name" value="DUF2157"/>
</dbReference>
<keyword evidence="2" id="KW-0812">Transmembrane</keyword>
<feature type="transmembrane region" description="Helical" evidence="2">
    <location>
        <begin position="397"/>
        <end position="417"/>
    </location>
</feature>